<keyword evidence="2" id="KW-1185">Reference proteome</keyword>
<reference evidence="1 2" key="1">
    <citation type="submission" date="2024-02" db="EMBL/GenBank/DDBJ databases">
        <authorList>
            <person name="Chen Y."/>
            <person name="Shah S."/>
            <person name="Dougan E. K."/>
            <person name="Thang M."/>
            <person name="Chan C."/>
        </authorList>
    </citation>
    <scope>NUCLEOTIDE SEQUENCE [LARGE SCALE GENOMIC DNA]</scope>
</reference>
<dbReference type="InterPro" id="IPR011990">
    <property type="entry name" value="TPR-like_helical_dom_sf"/>
</dbReference>
<dbReference type="Proteomes" id="UP001642464">
    <property type="component" value="Unassembled WGS sequence"/>
</dbReference>
<proteinExistence type="predicted"/>
<dbReference type="EMBL" id="CAXAMM010041795">
    <property type="protein sequence ID" value="CAK9101242.1"/>
    <property type="molecule type" value="Genomic_DNA"/>
</dbReference>
<sequence length="103" mass="11484">MLLQEARRHLHHGELEKAYTMAEKIVERSQAGPKQEEQEEAEALLLCGQALQRLGDERRALEMKRASLALLREHKGAVSDQRRMAEVLAAVAASLVDLGDKNA</sequence>
<comment type="caution">
    <text evidence="1">The sequence shown here is derived from an EMBL/GenBank/DDBJ whole genome shotgun (WGS) entry which is preliminary data.</text>
</comment>
<evidence type="ECO:0000313" key="1">
    <source>
        <dbReference type="EMBL" id="CAK9101242.1"/>
    </source>
</evidence>
<protein>
    <submittedName>
        <fullName evidence="1">Uncharacterized protein</fullName>
    </submittedName>
</protein>
<dbReference type="SUPFAM" id="SSF48452">
    <property type="entry name" value="TPR-like"/>
    <property type="match status" value="1"/>
</dbReference>
<accession>A0ABP0RPV6</accession>
<dbReference type="Gene3D" id="1.25.40.10">
    <property type="entry name" value="Tetratricopeptide repeat domain"/>
    <property type="match status" value="1"/>
</dbReference>
<organism evidence="1 2">
    <name type="scientific">Durusdinium trenchii</name>
    <dbReference type="NCBI Taxonomy" id="1381693"/>
    <lineage>
        <taxon>Eukaryota</taxon>
        <taxon>Sar</taxon>
        <taxon>Alveolata</taxon>
        <taxon>Dinophyceae</taxon>
        <taxon>Suessiales</taxon>
        <taxon>Symbiodiniaceae</taxon>
        <taxon>Durusdinium</taxon>
    </lineage>
</organism>
<evidence type="ECO:0000313" key="2">
    <source>
        <dbReference type="Proteomes" id="UP001642464"/>
    </source>
</evidence>
<gene>
    <name evidence="1" type="ORF">SCF082_LOCUS47348</name>
</gene>
<name>A0ABP0RPV6_9DINO</name>